<proteinExistence type="predicted"/>
<evidence type="ECO:0000313" key="1">
    <source>
        <dbReference type="EMBL" id="RBA29283.1"/>
    </source>
</evidence>
<accession>A0A365P3Z6</accession>
<gene>
    <name evidence="1" type="ORF">DPN68_03770</name>
</gene>
<dbReference type="EMBL" id="QLST01000003">
    <property type="protein sequence ID" value="RBA29283.1"/>
    <property type="molecule type" value="Genomic_DNA"/>
</dbReference>
<reference evidence="1 2" key="1">
    <citation type="submission" date="2018-06" db="EMBL/GenBank/DDBJ databases">
        <title>Flavobacterium tibetense sp. nov., isolated from a wetland YonghuCo on Tibetan Plateau.</title>
        <authorList>
            <person name="Xing P."/>
            <person name="Phurbu D."/>
            <person name="Lu H."/>
        </authorList>
    </citation>
    <scope>NUCLEOTIDE SEQUENCE [LARGE SCALE GENOMIC DNA]</scope>
    <source>
        <strain evidence="1 2">YH5</strain>
    </source>
</reference>
<keyword evidence="2" id="KW-1185">Reference proteome</keyword>
<name>A0A365P3Z6_9FLAO</name>
<dbReference type="AlphaFoldDB" id="A0A365P3Z6"/>
<organism evidence="1 2">
    <name type="scientific">Flavobacterium tibetense</name>
    <dbReference type="NCBI Taxonomy" id="2233533"/>
    <lineage>
        <taxon>Bacteria</taxon>
        <taxon>Pseudomonadati</taxon>
        <taxon>Bacteroidota</taxon>
        <taxon>Flavobacteriia</taxon>
        <taxon>Flavobacteriales</taxon>
        <taxon>Flavobacteriaceae</taxon>
        <taxon>Flavobacterium</taxon>
    </lineage>
</organism>
<evidence type="ECO:0008006" key="3">
    <source>
        <dbReference type="Google" id="ProtNLM"/>
    </source>
</evidence>
<dbReference type="Proteomes" id="UP000253319">
    <property type="component" value="Unassembled WGS sequence"/>
</dbReference>
<protein>
    <recommendedName>
        <fullName evidence="3">RiboL-PSP-HEPN domain-containing protein</fullName>
    </recommendedName>
</protein>
<comment type="caution">
    <text evidence="1">The sequence shown here is derived from an EMBL/GenBank/DDBJ whole genome shotgun (WGS) entry which is preliminary data.</text>
</comment>
<evidence type="ECO:0000313" key="2">
    <source>
        <dbReference type="Proteomes" id="UP000253319"/>
    </source>
</evidence>
<sequence length="276" mass="33438">MTYRELLDKLKSDIENITNETEYLTKELNLKNNDARKDFFGLFQTVIDEYYLGLNTFIFFKTNNPVNIYKIYVYENEIKLLDNHIRKLFAIKENEVLKKKYINNLEKNLILGCFAVFETCVNLIFNKIYEESKFHEFVIQEIKKDESKFLNQNDFNENQKGKIIEKLFDKLTLHKKFRYLSKDKYSKEIRTTDLEFIKFISDYRNCIIHSNGICNNDFEKTYFNSTFIFKKNHTVKIINKEDFSFTSWSICFEMKDIFIRLIKTINYDELIEYPEQ</sequence>